<evidence type="ECO:0000313" key="1">
    <source>
        <dbReference type="EMBL" id="MCJ8730105.1"/>
    </source>
</evidence>
<keyword evidence="2" id="KW-1185">Reference proteome</keyword>
<dbReference type="EMBL" id="CM040976">
    <property type="protein sequence ID" value="MCJ8730105.1"/>
    <property type="molecule type" value="Genomic_DNA"/>
</dbReference>
<protein>
    <submittedName>
        <fullName evidence="1">Uncharacterized protein</fullName>
    </submittedName>
</protein>
<organism evidence="1 2">
    <name type="scientific">Pangasius djambal</name>
    <dbReference type="NCBI Taxonomy" id="1691987"/>
    <lineage>
        <taxon>Eukaryota</taxon>
        <taxon>Metazoa</taxon>
        <taxon>Chordata</taxon>
        <taxon>Craniata</taxon>
        <taxon>Vertebrata</taxon>
        <taxon>Euteleostomi</taxon>
        <taxon>Actinopterygii</taxon>
        <taxon>Neopterygii</taxon>
        <taxon>Teleostei</taxon>
        <taxon>Ostariophysi</taxon>
        <taxon>Siluriformes</taxon>
        <taxon>Pangasiidae</taxon>
        <taxon>Pangasius</taxon>
    </lineage>
</organism>
<accession>A0ACC5Y2X4</accession>
<dbReference type="Proteomes" id="UP000830395">
    <property type="component" value="Chromosome 2"/>
</dbReference>
<evidence type="ECO:0000313" key="2">
    <source>
        <dbReference type="Proteomes" id="UP000830395"/>
    </source>
</evidence>
<sequence length="717" mass="81095">MASSCKETSLPVESFCISQSFTGGDKRVRGDEKIQIQIQDQSSAEKPKINRLKRVKKTKKSDLMLSECKVLRPEVTDHHHHHHHHEKRSHTSTMKNTIPPSTPGAQCSPPKRDLHPLLLHMNMSLGQNKREIRSEGTASSRLSRRGSRAGRSGELREREENESENSTAFTSYSTSASHGARFQSSTEFFKNAHGQEEFLQQLRAQNPRFPVQRLFQTLLKRRGEGKSAPVVPVAGKRKQEVESHGDGRLRKRQRSSQDDGETVNRSEGRVSSRHGERSRNRLRRKQPRVQDAAVDESRQDEGHDDDAGHDDDTGHCDDVPWTEIYRPRSCDEVIGNSAAVRKLYRSVCSTQVDIIFEEDVGFLAAVKSLMSTTKRPIVLTANDPSFGESFGGRFGEIRFQTPATESVVSYLQCVCVVQSVKPDPEHIRFVVRENNGDVRRSVLELEVWARSGAGNTHHHLRNRALACRSYAELESSRCVEALEESWKKGRSLLHSNLDLLLAPPTIETSDQSAFDQNTTFTFQNDANKNPSPSGQPSSPENFQCGKRSREMKRSESELLLDRFKPMDQSAAEAGDLSEVSSLARFCDTVSFLDSEQKSDEIVHKVLRSKAFRYHGNRTAVLTDYLPCLRFICGARDAEQQPDLSEQKSDEIVHKVLRSKAFRYHGNRTAVLTDYLPCLRFICGARDAEQQPDLRFSHYLRDIGLRLRKSDVLASQLH</sequence>
<gene>
    <name evidence="1" type="ORF">PDJAM_G00114400</name>
</gene>
<reference evidence="1" key="1">
    <citation type="submission" date="2020-02" db="EMBL/GenBank/DDBJ databases">
        <title>Genome sequencing of the panga catfish, Pangasius djambal.</title>
        <authorList>
            <person name="Wen M."/>
            <person name="Zahm M."/>
            <person name="Roques C."/>
            <person name="Cabau C."/>
            <person name="Klopp C."/>
            <person name="Donnadieu C."/>
            <person name="Jouanno E."/>
            <person name="Avarre J.-C."/>
            <person name="Campet M."/>
            <person name="Ha T."/>
            <person name="Dugue R."/>
            <person name="Lampietro C."/>
            <person name="Louis A."/>
            <person name="Herpin A."/>
            <person name="Echchiki A."/>
            <person name="Berthelot C."/>
            <person name="Parey E."/>
            <person name="Roest-Crollius H."/>
            <person name="Braasch I."/>
            <person name="Postlethwait J.H."/>
            <person name="Bobe J."/>
            <person name="Montfort J."/>
            <person name="Bouchez O."/>
            <person name="Begum T."/>
            <person name="Schartl M."/>
            <person name="Gustiano R."/>
            <person name="Guiguen Y."/>
        </authorList>
    </citation>
    <scope>NUCLEOTIDE SEQUENCE</scope>
    <source>
        <strain evidence="1">Pdj_M5554</strain>
    </source>
</reference>
<comment type="caution">
    <text evidence="1">The sequence shown here is derived from an EMBL/GenBank/DDBJ whole genome shotgun (WGS) entry which is preliminary data.</text>
</comment>
<proteinExistence type="predicted"/>
<name>A0ACC5Y2X4_9TELE</name>